<organism evidence="9 10">
    <name type="scientific">Pedobacter ureilyticus</name>
    <dbReference type="NCBI Taxonomy" id="1393051"/>
    <lineage>
        <taxon>Bacteria</taxon>
        <taxon>Pseudomonadati</taxon>
        <taxon>Bacteroidota</taxon>
        <taxon>Sphingobacteriia</taxon>
        <taxon>Sphingobacteriales</taxon>
        <taxon>Sphingobacteriaceae</taxon>
        <taxon>Pedobacter</taxon>
    </lineage>
</organism>
<dbReference type="InterPro" id="IPR008969">
    <property type="entry name" value="CarboxyPept-like_regulatory"/>
</dbReference>
<evidence type="ECO:0000256" key="5">
    <source>
        <dbReference type="ARBA" id="ARBA00023136"/>
    </source>
</evidence>
<dbReference type="Gene3D" id="2.40.170.20">
    <property type="entry name" value="TonB-dependent receptor, beta-barrel domain"/>
    <property type="match status" value="1"/>
</dbReference>
<dbReference type="InterPro" id="IPR037066">
    <property type="entry name" value="Plug_dom_sf"/>
</dbReference>
<comment type="caution">
    <text evidence="9">The sequence shown here is derived from an EMBL/GenBank/DDBJ whole genome shotgun (WGS) entry which is preliminary data.</text>
</comment>
<dbReference type="InterPro" id="IPR023996">
    <property type="entry name" value="TonB-dep_OMP_SusC/RagA"/>
</dbReference>
<dbReference type="InterPro" id="IPR023997">
    <property type="entry name" value="TonB-dep_OMP_SusC/RagA_CS"/>
</dbReference>
<feature type="domain" description="TonB-dependent receptor plug" evidence="8">
    <location>
        <begin position="140"/>
        <end position="245"/>
    </location>
</feature>
<evidence type="ECO:0000256" key="4">
    <source>
        <dbReference type="ARBA" id="ARBA00022692"/>
    </source>
</evidence>
<dbReference type="InterPro" id="IPR012910">
    <property type="entry name" value="Plug_dom"/>
</dbReference>
<accession>A0ABW9J0Y6</accession>
<evidence type="ECO:0000256" key="1">
    <source>
        <dbReference type="ARBA" id="ARBA00004571"/>
    </source>
</evidence>
<dbReference type="Gene3D" id="2.60.40.1120">
    <property type="entry name" value="Carboxypeptidase-like, regulatory domain"/>
    <property type="match status" value="1"/>
</dbReference>
<keyword evidence="4 7" id="KW-0812">Transmembrane</keyword>
<dbReference type="Gene3D" id="2.170.130.10">
    <property type="entry name" value="TonB-dependent receptor, plug domain"/>
    <property type="match status" value="1"/>
</dbReference>
<dbReference type="NCBIfam" id="TIGR04056">
    <property type="entry name" value="OMP_RagA_SusC"/>
    <property type="match status" value="1"/>
</dbReference>
<dbReference type="SUPFAM" id="SSF49464">
    <property type="entry name" value="Carboxypeptidase regulatory domain-like"/>
    <property type="match status" value="1"/>
</dbReference>
<evidence type="ECO:0000313" key="10">
    <source>
        <dbReference type="Proteomes" id="UP001517247"/>
    </source>
</evidence>
<evidence type="ECO:0000256" key="7">
    <source>
        <dbReference type="PROSITE-ProRule" id="PRU01360"/>
    </source>
</evidence>
<keyword evidence="10" id="KW-1185">Reference proteome</keyword>
<dbReference type="NCBIfam" id="TIGR04057">
    <property type="entry name" value="SusC_RagA_signa"/>
    <property type="match status" value="1"/>
</dbReference>
<evidence type="ECO:0000256" key="6">
    <source>
        <dbReference type="ARBA" id="ARBA00023237"/>
    </source>
</evidence>
<evidence type="ECO:0000256" key="3">
    <source>
        <dbReference type="ARBA" id="ARBA00022452"/>
    </source>
</evidence>
<comment type="subcellular location">
    <subcellularLocation>
        <location evidence="1 7">Cell outer membrane</location>
        <topology evidence="1 7">Multi-pass membrane protein</topology>
    </subcellularLocation>
</comment>
<dbReference type="InterPro" id="IPR036942">
    <property type="entry name" value="Beta-barrel_TonB_sf"/>
</dbReference>
<dbReference type="PROSITE" id="PS52016">
    <property type="entry name" value="TONB_DEPENDENT_REC_3"/>
    <property type="match status" value="1"/>
</dbReference>
<dbReference type="Pfam" id="PF07715">
    <property type="entry name" value="Plug"/>
    <property type="match status" value="1"/>
</dbReference>
<proteinExistence type="inferred from homology"/>
<gene>
    <name evidence="9" type="ORF">E6A44_001310</name>
</gene>
<dbReference type="SUPFAM" id="SSF56935">
    <property type="entry name" value="Porins"/>
    <property type="match status" value="1"/>
</dbReference>
<keyword evidence="6 7" id="KW-0998">Cell outer membrane</keyword>
<dbReference type="Proteomes" id="UP001517247">
    <property type="component" value="Unassembled WGS sequence"/>
</dbReference>
<protein>
    <submittedName>
        <fullName evidence="9">SusC/RagA family TonB-linked outer membrane protein</fullName>
    </submittedName>
</protein>
<keyword evidence="5 7" id="KW-0472">Membrane</keyword>
<dbReference type="RefSeq" id="WP_211659801.1">
    <property type="nucleotide sequence ID" value="NZ_SSHJ02000001.1"/>
</dbReference>
<keyword evidence="2 7" id="KW-0813">Transport</keyword>
<evidence type="ECO:0000313" key="9">
    <source>
        <dbReference type="EMBL" id="MFN0254193.1"/>
    </source>
</evidence>
<evidence type="ECO:0000259" key="8">
    <source>
        <dbReference type="Pfam" id="PF07715"/>
    </source>
</evidence>
<reference evidence="9 10" key="1">
    <citation type="submission" date="2024-12" db="EMBL/GenBank/DDBJ databases">
        <authorList>
            <person name="Hu S."/>
        </authorList>
    </citation>
    <scope>NUCLEOTIDE SEQUENCE [LARGE SCALE GENOMIC DNA]</scope>
    <source>
        <strain evidence="9 10">THG-T11</strain>
    </source>
</reference>
<evidence type="ECO:0000256" key="2">
    <source>
        <dbReference type="ARBA" id="ARBA00022448"/>
    </source>
</evidence>
<keyword evidence="3 7" id="KW-1134">Transmembrane beta strand</keyword>
<name>A0ABW9J0Y6_9SPHI</name>
<dbReference type="InterPro" id="IPR039426">
    <property type="entry name" value="TonB-dep_rcpt-like"/>
</dbReference>
<dbReference type="EMBL" id="SSHJ02000001">
    <property type="protein sequence ID" value="MFN0254193.1"/>
    <property type="molecule type" value="Genomic_DNA"/>
</dbReference>
<comment type="similarity">
    <text evidence="7">Belongs to the TonB-dependent receptor family.</text>
</comment>
<sequence>MSKILLKRILQKTMFTLFWCVILQLNVLAFTNGEELSLSTSKSLNTMRADVSGVVKDDKGIPLPGVGVRVKGTQQAVSTDADGRFVLKNVPANSVIVFTSIGFKEKEIAYDGKSVLNVMLEEDSKGLSEVVVVGYGTQKKVNLTGAVTAISGEDLRNRPVPNATAALQGQVPGVVITRGGGQPGKEGYNLRIRGTNSINGTGALVLVDGIQMDLNLINPDDIESISFLKDAAAAAIYGARAAGGVVLVTTKSSTSGKTRISLNSFYSFNITARQPERLNSWDEQTLIDEARFNATGAREFTPEQIEWLKNPNFNYRPNLTSNRWEYFDNTDWIKAGMSTVNHSQNHSISVGGGAKELNYLLSAGYQNSDGVLRYGPDDNSRYNLKFNLNSQLNKYIDASFVVGYIGQITNSNSFSTGQIVNALYRVRTRQSLYTPAEDTTGQPYNGDLQINAVDIQKNGGFTREMYESFTGKVDLKFKNFVKGLQINTVAWRNQDNFNYEQDRRSLYWYGRSNTEAPRFTANVPNGITITKNRGYYDNLQTTVDYNLQIADKHNFKVMGGASYEQYRKDEVTAGATGLYSNDTFSLNFADPLNKTAGDNVETFAFASLFGRFNYNYAEKYLLEATFRYDGSSRLDPKARWTFFPSVSAGWRISEENFIKDNIKPISNLKIRGSWGRMGNAVGGGVGNYDYIPVLVPGNSLVLNGGRANYFYQQQLPSIGKTWETVQSANLGLDFGFFKEKLTGAFEVYENRNINMFVNVNLPSIVGVDVPRVNGGTLKNWGWETNVRWRDKVGALGYSVGLNFSDNQNQLIDFNGARLIGTGGVMQAIEGYPLNSVWGYRTGGIFQTDAEAAAYSSKVVYPFFASPKAGDIKYLDLNGDGVINAGKGTPDDPGDLVYLGNTSARYSYGFDLGLNWKGFDFSIAFQGTLKRSFLIATETLSPLNGTANMPWSIHMDRWTPDNPNAFFPRMYQTSDHNYRPSDRWVQNGSYIRLKNLQFGYNIPFKKKYVQNVRVYFSGQDLWESTKVMSVFDPEVPNGVNSQAYPFYRAYAFGLNVTF</sequence>
<dbReference type="Pfam" id="PF13715">
    <property type="entry name" value="CarbopepD_reg_2"/>
    <property type="match status" value="1"/>
</dbReference>